<dbReference type="RefSeq" id="WP_105184630.1">
    <property type="nucleotide sequence ID" value="NZ_BAAAGO010000024.1"/>
</dbReference>
<evidence type="ECO:0000313" key="7">
    <source>
        <dbReference type="Proteomes" id="UP000238164"/>
    </source>
</evidence>
<dbReference type="GO" id="GO:0050136">
    <property type="term" value="F:NADH dehydrogenase (quinone) (non-electrogenic) activity"/>
    <property type="evidence" value="ECO:0007669"/>
    <property type="project" value="UniProtKB-UniRule"/>
</dbReference>
<dbReference type="KEGG" id="mgg:MPLG2_0343"/>
<dbReference type="EC" id="7.1.1.-" evidence="3"/>
<dbReference type="InterPro" id="IPR037232">
    <property type="entry name" value="NADH_quin_OxRdtase_su_C/D-like"/>
</dbReference>
<proteinExistence type="inferred from homology"/>
<dbReference type="AlphaFoldDB" id="A0A2N9JCX2"/>
<accession>A0A2N9JCX2</accession>
<dbReference type="PANTHER" id="PTHR10884">
    <property type="entry name" value="NADH DEHYDROGENASE UBIQUINONE IRON-SULFUR PROTEIN 3"/>
    <property type="match status" value="1"/>
</dbReference>
<comment type="function">
    <text evidence="3">NDH-1 shuttles electrons from NADH, via FMN and iron-sulfur (Fe-S) centers, to quinones in the respiratory chain. The immediate electron acceptor for the enzyme in this species is believed to be a menaquinone. Couples the redox reaction to proton translocation (for every two electrons transferred, four hydrogen ions are translocated across the cytoplasmic membrane), and thus conserves the redox energy in a proton gradient.</text>
</comment>
<evidence type="ECO:0000256" key="1">
    <source>
        <dbReference type="ARBA" id="ARBA00007569"/>
    </source>
</evidence>
<sequence length="264" mass="29322">MTDDKLPGEAKTVDEPVEGAGSAPKAGLEREDAQPDEATELSEAVDQAVTYAEGPHAIETRTGMWSSGSGDTSGYGRIVRVVEMPSQPLPSDGWYAGVTARLDELVPDALVRVVFDRGELTFYVAREKLSQVMGQLRDDAHLRFEFLPSVSGVNYPTDEGAELHVVYHLQSMTHNRRLRVETSCPDDDPHVPSVVAIYPAADWHERETYDMFGIVFDGHPHLTRILMPDDWVGHPQRKDYPLGGIPVEYKGAVVPPPDQRRSYR</sequence>
<dbReference type="NCBIfam" id="NF005856">
    <property type="entry name" value="PRK07785.1"/>
    <property type="match status" value="1"/>
</dbReference>
<keyword evidence="6" id="KW-0560">Oxidoreductase</keyword>
<keyword evidence="3" id="KW-0472">Membrane</keyword>
<dbReference type="GO" id="GO:0048038">
    <property type="term" value="F:quinone binding"/>
    <property type="evidence" value="ECO:0007669"/>
    <property type="project" value="UniProtKB-KW"/>
</dbReference>
<organism evidence="6 7">
    <name type="scientific">Micropruina glycogenica</name>
    <dbReference type="NCBI Taxonomy" id="75385"/>
    <lineage>
        <taxon>Bacteria</taxon>
        <taxon>Bacillati</taxon>
        <taxon>Actinomycetota</taxon>
        <taxon>Actinomycetes</taxon>
        <taxon>Propionibacteriales</taxon>
        <taxon>Nocardioidaceae</taxon>
        <taxon>Micropruina</taxon>
    </lineage>
</organism>
<reference evidence="6 7" key="1">
    <citation type="submission" date="2018-02" db="EMBL/GenBank/DDBJ databases">
        <authorList>
            <person name="Cohen D.B."/>
            <person name="Kent A.D."/>
        </authorList>
    </citation>
    <scope>NUCLEOTIDE SEQUENCE [LARGE SCALE GENOMIC DNA]</scope>
    <source>
        <strain evidence="6">1</strain>
    </source>
</reference>
<evidence type="ECO:0000256" key="4">
    <source>
        <dbReference type="SAM" id="MobiDB-lite"/>
    </source>
</evidence>
<comment type="subcellular location">
    <subcellularLocation>
        <location evidence="3">Cell membrane</location>
        <topology evidence="3">Peripheral membrane protein</topology>
        <orientation evidence="3">Cytoplasmic side</orientation>
    </subcellularLocation>
</comment>
<dbReference type="Pfam" id="PF00329">
    <property type="entry name" value="Complex1_30kDa"/>
    <property type="match status" value="1"/>
</dbReference>
<keyword evidence="3" id="KW-0520">NAD</keyword>
<dbReference type="SUPFAM" id="SSF143243">
    <property type="entry name" value="Nqo5-like"/>
    <property type="match status" value="1"/>
</dbReference>
<keyword evidence="3" id="KW-0874">Quinone</keyword>
<dbReference type="Gene3D" id="3.30.460.80">
    <property type="entry name" value="NADH:ubiquinone oxidoreductase, 30kDa subunit"/>
    <property type="match status" value="1"/>
</dbReference>
<comment type="subunit">
    <text evidence="3">NDH-1 is composed of 14 different subunits. Subunits NuoB, C, D, E, F, and G constitute the peripheral sector of the complex.</text>
</comment>
<feature type="compositionally biased region" description="Basic and acidic residues" evidence="4">
    <location>
        <begin position="1"/>
        <end position="14"/>
    </location>
</feature>
<dbReference type="InterPro" id="IPR010218">
    <property type="entry name" value="NADH_DH_suC"/>
</dbReference>
<keyword evidence="3" id="KW-1278">Translocase</keyword>
<keyword evidence="2 3" id="KW-0813">Transport</keyword>
<comment type="similarity">
    <text evidence="1 3">Belongs to the complex I 30 kDa subunit family.</text>
</comment>
<feature type="domain" description="NADH:ubiquinone oxidoreductase 30kDa subunit" evidence="5">
    <location>
        <begin position="123"/>
        <end position="244"/>
    </location>
</feature>
<evidence type="ECO:0000256" key="3">
    <source>
        <dbReference type="HAMAP-Rule" id="MF_01357"/>
    </source>
</evidence>
<dbReference type="NCBIfam" id="TIGR01961">
    <property type="entry name" value="NuoC_fam"/>
    <property type="match status" value="1"/>
</dbReference>
<evidence type="ECO:0000313" key="6">
    <source>
        <dbReference type="EMBL" id="SPD85379.1"/>
    </source>
</evidence>
<comment type="catalytic activity">
    <reaction evidence="3">
        <text>a quinone + NADH + 5 H(+)(in) = a quinol + NAD(+) + 4 H(+)(out)</text>
        <dbReference type="Rhea" id="RHEA:57888"/>
        <dbReference type="ChEBI" id="CHEBI:15378"/>
        <dbReference type="ChEBI" id="CHEBI:24646"/>
        <dbReference type="ChEBI" id="CHEBI:57540"/>
        <dbReference type="ChEBI" id="CHEBI:57945"/>
        <dbReference type="ChEBI" id="CHEBI:132124"/>
    </reaction>
</comment>
<protein>
    <recommendedName>
        <fullName evidence="3">NADH-quinone oxidoreductase subunit C</fullName>
        <ecNumber evidence="3">7.1.1.-</ecNumber>
    </recommendedName>
    <alternativeName>
        <fullName evidence="3">NADH dehydrogenase I subunit C</fullName>
    </alternativeName>
    <alternativeName>
        <fullName evidence="3">NDH-1 subunit C</fullName>
    </alternativeName>
</protein>
<dbReference type="PANTHER" id="PTHR10884:SF14">
    <property type="entry name" value="NADH DEHYDROGENASE [UBIQUINONE] IRON-SULFUR PROTEIN 3, MITOCHONDRIAL"/>
    <property type="match status" value="1"/>
</dbReference>
<dbReference type="EMBL" id="LT985188">
    <property type="protein sequence ID" value="SPD85379.1"/>
    <property type="molecule type" value="Genomic_DNA"/>
</dbReference>
<gene>
    <name evidence="3 6" type="primary">nuoC</name>
    <name evidence="6" type="ORF">MPLG2_0343</name>
</gene>
<dbReference type="GO" id="GO:0008137">
    <property type="term" value="F:NADH dehydrogenase (ubiquinone) activity"/>
    <property type="evidence" value="ECO:0007669"/>
    <property type="project" value="InterPro"/>
</dbReference>
<feature type="region of interest" description="Disordered" evidence="4">
    <location>
        <begin position="1"/>
        <end position="42"/>
    </location>
</feature>
<name>A0A2N9JCX2_9ACTN</name>
<dbReference type="Proteomes" id="UP000238164">
    <property type="component" value="Chromosome 1"/>
</dbReference>
<dbReference type="GO" id="GO:0005886">
    <property type="term" value="C:plasma membrane"/>
    <property type="evidence" value="ECO:0007669"/>
    <property type="project" value="UniProtKB-SubCell"/>
</dbReference>
<keyword evidence="7" id="KW-1185">Reference proteome</keyword>
<keyword evidence="3" id="KW-1003">Cell membrane</keyword>
<dbReference type="InterPro" id="IPR001268">
    <property type="entry name" value="NADH_UbQ_OxRdtase_30kDa_su"/>
</dbReference>
<dbReference type="HAMAP" id="MF_01357">
    <property type="entry name" value="NDH1_NuoC"/>
    <property type="match status" value="1"/>
</dbReference>
<evidence type="ECO:0000256" key="2">
    <source>
        <dbReference type="ARBA" id="ARBA00022448"/>
    </source>
</evidence>
<dbReference type="OrthoDB" id="9803286at2"/>
<evidence type="ECO:0000259" key="5">
    <source>
        <dbReference type="Pfam" id="PF00329"/>
    </source>
</evidence>